<dbReference type="Pfam" id="PF00501">
    <property type="entry name" value="AMP-binding"/>
    <property type="match status" value="1"/>
</dbReference>
<dbReference type="InterPro" id="IPR051087">
    <property type="entry name" value="Mitochondrial_ACSM"/>
</dbReference>
<dbReference type="GO" id="GO:0016405">
    <property type="term" value="F:CoA-ligase activity"/>
    <property type="evidence" value="ECO:0007669"/>
    <property type="project" value="UniProtKB-ARBA"/>
</dbReference>
<keyword evidence="4" id="KW-0067">ATP-binding</keyword>
<dbReference type="RefSeq" id="WP_197311066.1">
    <property type="nucleotide sequence ID" value="NZ_JADZLT010000049.1"/>
</dbReference>
<evidence type="ECO:0000256" key="2">
    <source>
        <dbReference type="ARBA" id="ARBA00022598"/>
    </source>
</evidence>
<dbReference type="Pfam" id="PF13193">
    <property type="entry name" value="AMP-binding_C"/>
    <property type="match status" value="1"/>
</dbReference>
<dbReference type="PANTHER" id="PTHR43605">
    <property type="entry name" value="ACYL-COENZYME A SYNTHETASE"/>
    <property type="match status" value="1"/>
</dbReference>
<comment type="caution">
    <text evidence="7">The sequence shown here is derived from an EMBL/GenBank/DDBJ whole genome shotgun (WGS) entry which is preliminary data.</text>
</comment>
<evidence type="ECO:0000259" key="5">
    <source>
        <dbReference type="Pfam" id="PF00501"/>
    </source>
</evidence>
<evidence type="ECO:0000259" key="6">
    <source>
        <dbReference type="Pfam" id="PF13193"/>
    </source>
</evidence>
<keyword evidence="3" id="KW-0547">Nucleotide-binding</keyword>
<keyword evidence="8" id="KW-1185">Reference proteome</keyword>
<proteinExistence type="inferred from homology"/>
<dbReference type="GO" id="GO:0015645">
    <property type="term" value="F:fatty acid ligase activity"/>
    <property type="evidence" value="ECO:0007669"/>
    <property type="project" value="TreeGrafter"/>
</dbReference>
<dbReference type="GO" id="GO:0006637">
    <property type="term" value="P:acyl-CoA metabolic process"/>
    <property type="evidence" value="ECO:0007669"/>
    <property type="project" value="TreeGrafter"/>
</dbReference>
<dbReference type="Proteomes" id="UP000631694">
    <property type="component" value="Unassembled WGS sequence"/>
</dbReference>
<sequence length="548" mass="57968">MLTRPTSHQDFDRRFRFALPAWFNMGTDVIDRWAAVEPDRPALIIHREDGSPRFATYGYLSARSNRLANALKAAGIQPGDRIGILLPQSAEALIAHVAAYKLGAIAVPLAILFGSDALSYRLRDAGVAALVTTVAGAETVAPLRTDLPDLRLVLTVGGPGPGAGTVAFADAIARASDAFDPEETRPDDAALMIYTSGTTGPPKGALHGHRVLLGHMPGIQLAQEGLPRPGDVMWTPSDWAWAGGLLNALLPALYVGVPVVAFRFEKFDPERAVALMIRHRVTNAFLPPTALKMIRGAGETVAGAARLHLRAIGSAGERLGRETCLWAQEAFGVPVNEFYGQTECNAVIGSSAGLGVTRPGAIGKPIPGHDVVLLKPDGSVAAPGEAGEIAISRPDPVMFLGYWNQPEATAAKFRGDHLLTGDQGIADEDGYISFVGRDDDLITSAGYRIGPGEIEDCLGAHPAVAFAAVVGKPDPVRTQIVKAFVVLKPGVEPDAALADAIKAFVRGRLSAHEYPREIAFVDEIPLTTTGKVIRRAFRDKVAAEAAGN</sequence>
<dbReference type="InterPro" id="IPR000873">
    <property type="entry name" value="AMP-dep_synth/lig_dom"/>
</dbReference>
<dbReference type="InterPro" id="IPR045851">
    <property type="entry name" value="AMP-bd_C_sf"/>
</dbReference>
<dbReference type="Gene3D" id="3.40.50.12780">
    <property type="entry name" value="N-terminal domain of ligase-like"/>
    <property type="match status" value="1"/>
</dbReference>
<evidence type="ECO:0000256" key="1">
    <source>
        <dbReference type="ARBA" id="ARBA00006432"/>
    </source>
</evidence>
<dbReference type="Gene3D" id="3.30.300.30">
    <property type="match status" value="1"/>
</dbReference>
<organism evidence="7 8">
    <name type="scientific">Methylobrevis albus</name>
    <dbReference type="NCBI Taxonomy" id="2793297"/>
    <lineage>
        <taxon>Bacteria</taxon>
        <taxon>Pseudomonadati</taxon>
        <taxon>Pseudomonadota</taxon>
        <taxon>Alphaproteobacteria</taxon>
        <taxon>Hyphomicrobiales</taxon>
        <taxon>Pleomorphomonadaceae</taxon>
        <taxon>Methylobrevis</taxon>
    </lineage>
</organism>
<dbReference type="GO" id="GO:0005524">
    <property type="term" value="F:ATP binding"/>
    <property type="evidence" value="ECO:0007669"/>
    <property type="project" value="UniProtKB-KW"/>
</dbReference>
<dbReference type="GO" id="GO:0006633">
    <property type="term" value="P:fatty acid biosynthetic process"/>
    <property type="evidence" value="ECO:0007669"/>
    <property type="project" value="TreeGrafter"/>
</dbReference>
<evidence type="ECO:0000256" key="3">
    <source>
        <dbReference type="ARBA" id="ARBA00022741"/>
    </source>
</evidence>
<dbReference type="InterPro" id="IPR020845">
    <property type="entry name" value="AMP-binding_CS"/>
</dbReference>
<protein>
    <submittedName>
        <fullName evidence="7">AMP-binding protein</fullName>
    </submittedName>
</protein>
<dbReference type="SUPFAM" id="SSF56801">
    <property type="entry name" value="Acetyl-CoA synthetase-like"/>
    <property type="match status" value="1"/>
</dbReference>
<dbReference type="InterPro" id="IPR025110">
    <property type="entry name" value="AMP-bd_C"/>
</dbReference>
<comment type="similarity">
    <text evidence="1">Belongs to the ATP-dependent AMP-binding enzyme family.</text>
</comment>
<dbReference type="AlphaFoldDB" id="A0A931MYI1"/>
<evidence type="ECO:0000313" key="8">
    <source>
        <dbReference type="Proteomes" id="UP000631694"/>
    </source>
</evidence>
<keyword evidence="2" id="KW-0436">Ligase</keyword>
<gene>
    <name evidence="7" type="ORF">I5731_09305</name>
</gene>
<dbReference type="PROSITE" id="PS00455">
    <property type="entry name" value="AMP_BINDING"/>
    <property type="match status" value="1"/>
</dbReference>
<accession>A0A931MYI1</accession>
<feature type="domain" description="AMP-dependent synthetase/ligase" evidence="5">
    <location>
        <begin position="31"/>
        <end position="403"/>
    </location>
</feature>
<dbReference type="EMBL" id="JADZLT010000049">
    <property type="protein sequence ID" value="MBH0238015.1"/>
    <property type="molecule type" value="Genomic_DNA"/>
</dbReference>
<evidence type="ECO:0000256" key="4">
    <source>
        <dbReference type="ARBA" id="ARBA00022840"/>
    </source>
</evidence>
<dbReference type="GO" id="GO:0004321">
    <property type="term" value="F:fatty-acyl-CoA synthase activity"/>
    <property type="evidence" value="ECO:0007669"/>
    <property type="project" value="TreeGrafter"/>
</dbReference>
<dbReference type="PANTHER" id="PTHR43605:SF10">
    <property type="entry name" value="ACYL-COA SYNTHETASE MEDIUM CHAIN FAMILY MEMBER 3"/>
    <property type="match status" value="1"/>
</dbReference>
<dbReference type="InterPro" id="IPR042099">
    <property type="entry name" value="ANL_N_sf"/>
</dbReference>
<reference evidence="7" key="1">
    <citation type="submission" date="2020-12" db="EMBL/GenBank/DDBJ databases">
        <title>Methylobrevis albus sp. nov., isolated from fresh water lack sediment.</title>
        <authorList>
            <person name="Zou Q."/>
        </authorList>
    </citation>
    <scope>NUCLEOTIDE SEQUENCE</scope>
    <source>
        <strain evidence="7">L22</strain>
    </source>
</reference>
<evidence type="ECO:0000313" key="7">
    <source>
        <dbReference type="EMBL" id="MBH0238015.1"/>
    </source>
</evidence>
<name>A0A931MYI1_9HYPH</name>
<feature type="domain" description="AMP-binding enzyme C-terminal" evidence="6">
    <location>
        <begin position="453"/>
        <end position="531"/>
    </location>
</feature>